<feature type="transmembrane region" description="Helical" evidence="2">
    <location>
        <begin position="112"/>
        <end position="133"/>
    </location>
</feature>
<gene>
    <name evidence="3" type="ORF">IAA22_03960</name>
</gene>
<protein>
    <submittedName>
        <fullName evidence="3">DUF4013 domain-containing protein</fullName>
    </submittedName>
</protein>
<keyword evidence="2" id="KW-1133">Transmembrane helix</keyword>
<keyword evidence="2" id="KW-0472">Membrane</keyword>
<evidence type="ECO:0000256" key="2">
    <source>
        <dbReference type="SAM" id="Phobius"/>
    </source>
</evidence>
<proteinExistence type="predicted"/>
<dbReference type="Pfam" id="PF13197">
    <property type="entry name" value="DUF4013"/>
    <property type="match status" value="1"/>
</dbReference>
<sequence length="386" mass="41342">MNDAELEGFRPNRYFARSWGLLTRDRGWIKPILVMVAASLVPIVGPLGVLGYVVEWARLTAWGVASSPKQKNVQVGACIASGWRVFVIMLVWAFASSLITSVLLLVPLFGPLLLFAWMIFSVLLNLMVMIAALRATIYQRIGAGFRVSTIWQMTKSDIGGLMRILGMQLAGGAISSLICGVISIIALVGLVPQIIYYADYISEFDAIMSQSMKMNLAFEMLGSFLTTLGPALVVAVLLGAVLSMIVTMLGYTGIALWMRQFNVPAWGNEEDPLPTASPAAGAAYGAYAYGAQPQQTYGYGYGAQPAQPQQTYGYGYGAQPAQAQAQPAQQPVQPAQPVQPPAAPEPAPAPQPEPDPAPEPVQPAEPTSFSPIESDDRDAGENTDLS</sequence>
<name>A0A9D2DJZ6_9ACTN</name>
<feature type="compositionally biased region" description="Pro residues" evidence="1">
    <location>
        <begin position="337"/>
        <end position="363"/>
    </location>
</feature>
<dbReference type="InterPro" id="IPR025098">
    <property type="entry name" value="DUF4013"/>
</dbReference>
<evidence type="ECO:0000313" key="3">
    <source>
        <dbReference type="EMBL" id="HIZ18249.1"/>
    </source>
</evidence>
<feature type="compositionally biased region" description="Low complexity" evidence="1">
    <location>
        <begin position="312"/>
        <end position="336"/>
    </location>
</feature>
<dbReference type="Proteomes" id="UP000824029">
    <property type="component" value="Unassembled WGS sequence"/>
</dbReference>
<evidence type="ECO:0000256" key="1">
    <source>
        <dbReference type="SAM" id="MobiDB-lite"/>
    </source>
</evidence>
<dbReference type="AlphaFoldDB" id="A0A9D2DJZ6"/>
<organism evidence="3 4">
    <name type="scientific">Candidatus Olsenella stercoravium</name>
    <dbReference type="NCBI Taxonomy" id="2838713"/>
    <lineage>
        <taxon>Bacteria</taxon>
        <taxon>Bacillati</taxon>
        <taxon>Actinomycetota</taxon>
        <taxon>Coriobacteriia</taxon>
        <taxon>Coriobacteriales</taxon>
        <taxon>Atopobiaceae</taxon>
        <taxon>Olsenella</taxon>
    </lineage>
</organism>
<feature type="transmembrane region" description="Helical" evidence="2">
    <location>
        <begin position="216"/>
        <end position="249"/>
    </location>
</feature>
<reference evidence="3" key="2">
    <citation type="submission" date="2021-04" db="EMBL/GenBank/DDBJ databases">
        <authorList>
            <person name="Gilroy R."/>
        </authorList>
    </citation>
    <scope>NUCLEOTIDE SEQUENCE</scope>
    <source>
        <strain evidence="3">ChiHecolR3B27-1887</strain>
    </source>
</reference>
<feature type="transmembrane region" description="Helical" evidence="2">
    <location>
        <begin position="32"/>
        <end position="54"/>
    </location>
</feature>
<dbReference type="EMBL" id="DXBZ01000071">
    <property type="protein sequence ID" value="HIZ18249.1"/>
    <property type="molecule type" value="Genomic_DNA"/>
</dbReference>
<comment type="caution">
    <text evidence="3">The sequence shown here is derived from an EMBL/GenBank/DDBJ whole genome shotgun (WGS) entry which is preliminary data.</text>
</comment>
<feature type="region of interest" description="Disordered" evidence="1">
    <location>
        <begin position="312"/>
        <end position="386"/>
    </location>
</feature>
<feature type="transmembrane region" description="Helical" evidence="2">
    <location>
        <begin position="75"/>
        <end position="106"/>
    </location>
</feature>
<reference evidence="3" key="1">
    <citation type="journal article" date="2021" name="PeerJ">
        <title>Extensive microbial diversity within the chicken gut microbiome revealed by metagenomics and culture.</title>
        <authorList>
            <person name="Gilroy R."/>
            <person name="Ravi A."/>
            <person name="Getino M."/>
            <person name="Pursley I."/>
            <person name="Horton D.L."/>
            <person name="Alikhan N.F."/>
            <person name="Baker D."/>
            <person name="Gharbi K."/>
            <person name="Hall N."/>
            <person name="Watson M."/>
            <person name="Adriaenssens E.M."/>
            <person name="Foster-Nyarko E."/>
            <person name="Jarju S."/>
            <person name="Secka A."/>
            <person name="Antonio M."/>
            <person name="Oren A."/>
            <person name="Chaudhuri R.R."/>
            <person name="La Ragione R."/>
            <person name="Hildebrand F."/>
            <person name="Pallen M.J."/>
        </authorList>
    </citation>
    <scope>NUCLEOTIDE SEQUENCE</scope>
    <source>
        <strain evidence="3">ChiHecolR3B27-1887</strain>
    </source>
</reference>
<accession>A0A9D2DJZ6</accession>
<feature type="transmembrane region" description="Helical" evidence="2">
    <location>
        <begin position="169"/>
        <end position="196"/>
    </location>
</feature>
<evidence type="ECO:0000313" key="4">
    <source>
        <dbReference type="Proteomes" id="UP000824029"/>
    </source>
</evidence>
<keyword evidence="2" id="KW-0812">Transmembrane</keyword>